<dbReference type="KEGG" id="dpp:DICPUDRAFT_36074"/>
<accession>F0ZQD6</accession>
<dbReference type="STRING" id="5786.F0ZQD6"/>
<organism evidence="6 7">
    <name type="scientific">Dictyostelium purpureum</name>
    <name type="common">Slime mold</name>
    <dbReference type="NCBI Taxonomy" id="5786"/>
    <lineage>
        <taxon>Eukaryota</taxon>
        <taxon>Amoebozoa</taxon>
        <taxon>Evosea</taxon>
        <taxon>Eumycetozoa</taxon>
        <taxon>Dictyostelia</taxon>
        <taxon>Dictyosteliales</taxon>
        <taxon>Dictyosteliaceae</taxon>
        <taxon>Dictyostelium</taxon>
    </lineage>
</organism>
<gene>
    <name evidence="6" type="ORF">DICPUDRAFT_36074</name>
</gene>
<dbReference type="PANTHER" id="PTHR47687:SF6">
    <property type="entry name" value="COMMUNICATION MUTANT PROTEIN F-RELATED"/>
    <property type="match status" value="1"/>
</dbReference>
<evidence type="ECO:0000256" key="3">
    <source>
        <dbReference type="ARBA" id="ARBA00038413"/>
    </source>
</evidence>
<dbReference type="EMBL" id="GL871123">
    <property type="protein sequence ID" value="EGC33844.1"/>
    <property type="molecule type" value="Genomic_DNA"/>
</dbReference>
<dbReference type="OMA" id="ANDIVHW"/>
<feature type="domain" description="G8" evidence="5">
    <location>
        <begin position="561"/>
        <end position="686"/>
    </location>
</feature>
<feature type="transmembrane region" description="Helical" evidence="4">
    <location>
        <begin position="103"/>
        <end position="123"/>
    </location>
</feature>
<dbReference type="SMART" id="SM01225">
    <property type="entry name" value="G8"/>
    <property type="match status" value="1"/>
</dbReference>
<evidence type="ECO:0000313" key="7">
    <source>
        <dbReference type="Proteomes" id="UP000001064"/>
    </source>
</evidence>
<dbReference type="GeneID" id="10502829"/>
<dbReference type="VEuPathDB" id="AmoebaDB:DICPUDRAFT_36074"/>
<evidence type="ECO:0000256" key="2">
    <source>
        <dbReference type="ARBA" id="ARBA00023180"/>
    </source>
</evidence>
<dbReference type="Proteomes" id="UP000001064">
    <property type="component" value="Unassembled WGS sequence"/>
</dbReference>
<reference evidence="7" key="1">
    <citation type="journal article" date="2011" name="Genome Biol.">
        <title>Comparative genomics of the social amoebae Dictyostelium discoideum and Dictyostelium purpureum.</title>
        <authorList>
            <consortium name="US DOE Joint Genome Institute (JGI-PGF)"/>
            <person name="Sucgang R."/>
            <person name="Kuo A."/>
            <person name="Tian X."/>
            <person name="Salerno W."/>
            <person name="Parikh A."/>
            <person name="Feasley C.L."/>
            <person name="Dalin E."/>
            <person name="Tu H."/>
            <person name="Huang E."/>
            <person name="Barry K."/>
            <person name="Lindquist E."/>
            <person name="Shapiro H."/>
            <person name="Bruce D."/>
            <person name="Schmutz J."/>
            <person name="Salamov A."/>
            <person name="Fey P."/>
            <person name="Gaudet P."/>
            <person name="Anjard C."/>
            <person name="Babu M.M."/>
            <person name="Basu S."/>
            <person name="Bushmanova Y."/>
            <person name="van der Wel H."/>
            <person name="Katoh-Kurasawa M."/>
            <person name="Dinh C."/>
            <person name="Coutinho P.M."/>
            <person name="Saito T."/>
            <person name="Elias M."/>
            <person name="Schaap P."/>
            <person name="Kay R.R."/>
            <person name="Henrissat B."/>
            <person name="Eichinger L."/>
            <person name="Rivero F."/>
            <person name="Putnam N.H."/>
            <person name="West C.M."/>
            <person name="Loomis W.F."/>
            <person name="Chisholm R.L."/>
            <person name="Shaulsky G."/>
            <person name="Strassmann J.E."/>
            <person name="Queller D.C."/>
            <person name="Kuspa A."/>
            <person name="Grigoriev I.V."/>
        </authorList>
    </citation>
    <scope>NUCLEOTIDE SEQUENCE [LARGE SCALE GENOMIC DNA]</scope>
    <source>
        <strain evidence="7">QSDP1</strain>
    </source>
</reference>
<feature type="transmembrane region" description="Helical" evidence="4">
    <location>
        <begin position="7"/>
        <end position="25"/>
    </location>
</feature>
<dbReference type="PROSITE" id="PS51484">
    <property type="entry name" value="G8"/>
    <property type="match status" value="1"/>
</dbReference>
<dbReference type="InterPro" id="IPR055401">
    <property type="entry name" value="CEMIP_beta-hel_dom"/>
</dbReference>
<dbReference type="eggNOG" id="ENOG502QRDD">
    <property type="taxonomic scope" value="Eukaryota"/>
</dbReference>
<dbReference type="InterPro" id="IPR052334">
    <property type="entry name" value="G8_domain-comF-like"/>
</dbReference>
<name>F0ZQD6_DICPU</name>
<dbReference type="InParanoid" id="F0ZQD6"/>
<protein>
    <recommendedName>
        <fullName evidence="5">G8 domain-containing protein</fullName>
    </recommendedName>
</protein>
<evidence type="ECO:0000313" key="6">
    <source>
        <dbReference type="EMBL" id="EGC33844.1"/>
    </source>
</evidence>
<dbReference type="OrthoDB" id="2016282at2759"/>
<dbReference type="InterPro" id="IPR019316">
    <property type="entry name" value="G8_domain"/>
</dbReference>
<evidence type="ECO:0000256" key="1">
    <source>
        <dbReference type="ARBA" id="ARBA00022729"/>
    </source>
</evidence>
<dbReference type="Pfam" id="PF24606">
    <property type="entry name" value="CEMIP_beta-hel"/>
    <property type="match status" value="1"/>
</dbReference>
<evidence type="ECO:0000256" key="4">
    <source>
        <dbReference type="SAM" id="Phobius"/>
    </source>
</evidence>
<dbReference type="Pfam" id="PF10162">
    <property type="entry name" value="G8"/>
    <property type="match status" value="1"/>
</dbReference>
<evidence type="ECO:0000259" key="5">
    <source>
        <dbReference type="PROSITE" id="PS51484"/>
    </source>
</evidence>
<keyword evidence="4" id="KW-1133">Transmembrane helix</keyword>
<sequence length="1405" mass="154775">MGIKKNIISFSLFIYLICIFSFSTVKSENVLGEIEISETYSIDSSALNGNFYYKSDSSITKPKLVVTLLKGEVDDITDIARENKDKNSVSFGDFTHISSTNQVNVIGIKSIIAMAIGLLSLGFISKKSHGGNVSYIVFGVVFVGMVLIGVSNSLTISDISVKVEITVPTNFKFESLTLKVGSGSSNIVGLFSKSIKVDACSTNSIDKHQVALDYLSISSSLDICSNGNINIYNLILLDKSSITLETTSDINLNFYNGFTGSVNINSTKLNIDSGCDLNTNGRISNGICKNGDASQLVIKNSNTASIKNVAETCPVDPKWRPTPASGSISSPPISTTQDAVDTKYNGADFSFMGLYGYSDKSILAGPIPNSFTLFFESWGPESNWLVSKIPTPVLRKNINYQLSFGFKLALPLFEYNNVSNITVSFYNIGDIPDPNSSDRYFIDYENPDPIYTKVFSSSLGDFTSSTEFKQNKFTFNPSVDIGRSIFAIRINKTELGGPDGHVVSISDLKLTIPSKTITTPTLLNKDSELITIGKPSTSLEPQDPSTCPYLANDIVHWHDLSIWGGSPPSPLSEITLPANKKVLISQCSISQDNIYKKIIIPATSELIFADSNITMHVQDIYVQGKLTMGTKTCRYNSYINIIFHGSKTTSDTIAQYYGSKGIAVASGGFISVQGKQYHYTWTKLAATAWSGDNVIYIQDSVNWEVGQQVVITTSIYEDLIENQNEVKTILAIDGKRIQFTEPLQFYHYGGQEYQAEVGLLSRRIVFRGDDDSSSKDQFGGHVLVNGEGQFSGLQLIKMGQTNIKARYPLHFHLANEVKNSYITDCSVVHSFYRCYTIHGTNNLTVERNVAFNATGHCYYLEDGVEQFNRINYNLGAYVHTIGPPAAGAEQTGQIFTQNDGLTQPADSAAGCFYITNAWNDFIGNAASGGWTGFAFPNLDRPIGNHRNIDMVPKQFAIKTFEGNTAHSSGYFWSSGSSIYVGANLTVIDSSTGLLQYNSGRFARSTYKDGIADEKNEVWMRYNNTKIYLSNRGVGHWGERVEVVGLEAYDSNRPGTLFGDAWLDTAIVNGQTGSLVSKSRTGRQGFQFYDTYVQTILSNVVFRNFYKLNSADSPETDNRVIISMTHSDVFKPQGISATIKLKTENVASSQIIGHRAVNTGSSRYFNLIDWDGSISGLKVPSLIGSHDAWWNFDSTCKYNTDWYCYVCEKGDKEIANLQFWIPNFIDRDTEWPADSYVGNISLFGSGITDKRMTAVTKNAGVTGVSNMGWYLHLTTGTPSQMTIWVAQVIYGNYVFLAIPYPAGTSFTSIIFKNKYVNTYDTTYTVAISAAAVRSGNGKTYFFDGTNLYLKVVNHALKGTEYFERAGVRVYDVVWENTITIQTTNTQSAPVKGFYKVSDFVLPSSSL</sequence>
<feature type="transmembrane region" description="Helical" evidence="4">
    <location>
        <begin position="135"/>
        <end position="154"/>
    </location>
</feature>
<comment type="similarity">
    <text evidence="3">Belongs to the comF family.</text>
</comment>
<dbReference type="PANTHER" id="PTHR47687">
    <property type="entry name" value="G8 DOMAIN-CONTAINING PROTEIN DDB_G0288475-RELATED"/>
    <property type="match status" value="1"/>
</dbReference>
<keyword evidence="7" id="KW-1185">Reference proteome</keyword>
<keyword evidence="1" id="KW-0732">Signal</keyword>
<keyword evidence="4" id="KW-0812">Transmembrane</keyword>
<dbReference type="RefSeq" id="XP_003289634.1">
    <property type="nucleotide sequence ID" value="XM_003289586.1"/>
</dbReference>
<keyword evidence="4" id="KW-0472">Membrane</keyword>
<proteinExistence type="inferred from homology"/>
<keyword evidence="2" id="KW-0325">Glycoprotein</keyword>